<dbReference type="AlphaFoldDB" id="A0A2A9MHN9"/>
<dbReference type="KEGG" id="bbes:BESB_069630"/>
<dbReference type="Proteomes" id="UP000224006">
    <property type="component" value="Chromosome VI"/>
</dbReference>
<reference evidence="2 3" key="1">
    <citation type="submission" date="2017-09" db="EMBL/GenBank/DDBJ databases">
        <title>Genome sequencing of Besnoitia besnoiti strain Bb-Ger1.</title>
        <authorList>
            <person name="Schares G."/>
            <person name="Venepally P."/>
            <person name="Lorenzi H.A."/>
        </authorList>
    </citation>
    <scope>NUCLEOTIDE SEQUENCE [LARGE SCALE GENOMIC DNA]</scope>
    <source>
        <strain evidence="2 3">Bb-Ger1</strain>
    </source>
</reference>
<gene>
    <name evidence="2" type="ORF">BESB_069630</name>
</gene>
<proteinExistence type="predicted"/>
<accession>A0A2A9MHN9</accession>
<comment type="caution">
    <text evidence="2">The sequence shown here is derived from an EMBL/GenBank/DDBJ whole genome shotgun (WGS) entry which is preliminary data.</text>
</comment>
<dbReference type="EMBL" id="NWUJ01000006">
    <property type="protein sequence ID" value="PFH34930.1"/>
    <property type="molecule type" value="Genomic_DNA"/>
</dbReference>
<name>A0A2A9MHN9_BESBE</name>
<evidence type="ECO:0000256" key="1">
    <source>
        <dbReference type="SAM" id="MobiDB-lite"/>
    </source>
</evidence>
<sequence length="112" mass="11389">MGSSVEEKTADSFALETDAGGVDECSQENWLGFKDKDDSLAAVDLVSRCEVLAVSSGEGSTLVGDSSAASTVGSEDISLRAATPLPPGGGGTSPQFENPVLLDEEVMQHAGV</sequence>
<evidence type="ECO:0000313" key="2">
    <source>
        <dbReference type="EMBL" id="PFH34930.1"/>
    </source>
</evidence>
<dbReference type="VEuPathDB" id="ToxoDB:BESB_069630"/>
<feature type="compositionally biased region" description="Basic and acidic residues" evidence="1">
    <location>
        <begin position="1"/>
        <end position="10"/>
    </location>
</feature>
<evidence type="ECO:0000313" key="3">
    <source>
        <dbReference type="Proteomes" id="UP000224006"/>
    </source>
</evidence>
<feature type="region of interest" description="Disordered" evidence="1">
    <location>
        <begin position="1"/>
        <end position="21"/>
    </location>
</feature>
<feature type="region of interest" description="Disordered" evidence="1">
    <location>
        <begin position="56"/>
        <end position="99"/>
    </location>
</feature>
<dbReference type="RefSeq" id="XP_029218939.1">
    <property type="nucleotide sequence ID" value="XM_029365356.1"/>
</dbReference>
<protein>
    <submittedName>
        <fullName evidence="2">AP2 domain-containing protein</fullName>
    </submittedName>
</protein>
<dbReference type="GeneID" id="40311889"/>
<organism evidence="2 3">
    <name type="scientific">Besnoitia besnoiti</name>
    <name type="common">Apicomplexan protozoan</name>
    <dbReference type="NCBI Taxonomy" id="94643"/>
    <lineage>
        <taxon>Eukaryota</taxon>
        <taxon>Sar</taxon>
        <taxon>Alveolata</taxon>
        <taxon>Apicomplexa</taxon>
        <taxon>Conoidasida</taxon>
        <taxon>Coccidia</taxon>
        <taxon>Eucoccidiorida</taxon>
        <taxon>Eimeriorina</taxon>
        <taxon>Sarcocystidae</taxon>
        <taxon>Besnoitia</taxon>
    </lineage>
</organism>
<keyword evidence="3" id="KW-1185">Reference proteome</keyword>
<feature type="compositionally biased region" description="Polar residues" evidence="1">
    <location>
        <begin position="57"/>
        <end position="73"/>
    </location>
</feature>